<evidence type="ECO:0000313" key="4">
    <source>
        <dbReference type="Proteomes" id="UP000000561"/>
    </source>
</evidence>
<keyword evidence="4" id="KW-1185">Reference proteome</keyword>
<keyword evidence="1" id="KW-0472">Membrane</keyword>
<evidence type="ECO:0000259" key="2">
    <source>
        <dbReference type="Pfam" id="PF13649"/>
    </source>
</evidence>
<dbReference type="Proteomes" id="UP000000561">
    <property type="component" value="Chromosome 2"/>
</dbReference>
<dbReference type="Gene3D" id="3.40.50.150">
    <property type="entry name" value="Vaccinia Virus protein VP39"/>
    <property type="match status" value="1"/>
</dbReference>
<protein>
    <recommendedName>
        <fullName evidence="2">Methyltransferase domain-containing protein</fullName>
    </recommendedName>
</protein>
<dbReference type="InterPro" id="IPR021829">
    <property type="entry name" value="DUF3419"/>
</dbReference>
<dbReference type="Pfam" id="PF13649">
    <property type="entry name" value="Methyltransf_25"/>
    <property type="match status" value="1"/>
</dbReference>
<dbReference type="InterPro" id="IPR041698">
    <property type="entry name" value="Methyltransf_25"/>
</dbReference>
<dbReference type="CDD" id="cd02440">
    <property type="entry name" value="AdoMet_MTases"/>
    <property type="match status" value="1"/>
</dbReference>
<dbReference type="VEuPathDB" id="FungiDB:UMAG_11651"/>
<evidence type="ECO:0000256" key="1">
    <source>
        <dbReference type="SAM" id="Phobius"/>
    </source>
</evidence>
<proteinExistence type="predicted"/>
<dbReference type="STRING" id="237631.A0A0D1CY20"/>
<keyword evidence="1" id="KW-0812">Transmembrane</keyword>
<dbReference type="Pfam" id="PF11899">
    <property type="entry name" value="DUF3419"/>
    <property type="match status" value="1"/>
</dbReference>
<accession>A0A0D1CY20</accession>
<gene>
    <name evidence="3" type="ORF">UMAG_11651</name>
</gene>
<feature type="domain" description="Methyltransferase" evidence="2">
    <location>
        <begin position="122"/>
        <end position="221"/>
    </location>
</feature>
<dbReference type="AlphaFoldDB" id="A0A0D1CY20"/>
<organism evidence="3 4">
    <name type="scientific">Mycosarcoma maydis</name>
    <name type="common">Corn smut fungus</name>
    <name type="synonym">Ustilago maydis</name>
    <dbReference type="NCBI Taxonomy" id="5270"/>
    <lineage>
        <taxon>Eukaryota</taxon>
        <taxon>Fungi</taxon>
        <taxon>Dikarya</taxon>
        <taxon>Basidiomycota</taxon>
        <taxon>Ustilaginomycotina</taxon>
        <taxon>Ustilaginomycetes</taxon>
        <taxon>Ustilaginales</taxon>
        <taxon>Ustilaginaceae</taxon>
        <taxon>Mycosarcoma</taxon>
    </lineage>
</organism>
<evidence type="ECO:0000313" key="3">
    <source>
        <dbReference type="EMBL" id="KIS71258.1"/>
    </source>
</evidence>
<dbReference type="eggNOG" id="ENOG502QQCH">
    <property type="taxonomic scope" value="Eukaryota"/>
</dbReference>
<dbReference type="KEGG" id="uma:UMAG_11651"/>
<sequence>MFNFIESHTDVTPLAHLYRYAPASLVNVTAVASVLVVLVGAAAAVSQKVRDALVFSYTCFLQPLGKTANQAERLDKFYQNQANVYDSTRSGLLKGRTTMLKLCAAQLRDMQASNPGKPLVWVDIGGGTGWNIEQMNQFFPIDQLSQVYLIDLCEPLLQVARKRFAAKGFKNVQVLCQDASQFNMPGLAAGQKVDLFTCSYSISMIPPFYAVLDRINDLLDPVTGVFGVVDFYVSGSSGPLAKSPMIGGDTRRQCGWLSRWFWSMWFSFDHIELHPARRDYLEHKFGTIKCYNGRNNFIIPFIVRIPYYIWLGVSRERDTTKAIQAFEVESGNRVVVPPSFPELAYMHNGEAHTTHSISAATATATATATGIDADEDASSRFEPARRLLRRRVSEATTESDADSDRPLKLELGPHFPLSSFHYQKRQWRLPFVDNEFSDMFRTWIYGFTWEDPYVDMQHLDLGKDDSILCITSAGDNALHYAVAGKPRRIHAVDMNPCQGHLLELKLACIASLSYDEMWQMFGEGRIDNFRELLDSKISPYLSSHAYQFWRLNTRAFDKAFYFRGYSGHALRLAKFAFSVTGVRRWVEKMCTANSVEEQQEVWDKKLRSTLINKPLIRLFLSNPAFLWNALGVPMNQYQIFLNEGVSAEQFAIDTLDSIPSRSLIKNDNYHYQLCLLHKYTKQSCPLYLKPDGFAALKKQALQDGLDSFRLHTDSIVNVLRGFEDGALTRAITMDHMDWFDPVPASRPAPTIKQARRDSDKSVSDLDREICELSRVIRKGGAVFYRSAAKKPWYNHRFEKMGFSVQPVHIRETAKPIDNVNMYASFYKATRL</sequence>
<reference evidence="3 4" key="1">
    <citation type="journal article" date="2006" name="Nature">
        <title>Insights from the genome of the biotrophic fungal plant pathogen Ustilago maydis.</title>
        <authorList>
            <person name="Kamper J."/>
            <person name="Kahmann R."/>
            <person name="Bolker M."/>
            <person name="Ma L.J."/>
            <person name="Brefort T."/>
            <person name="Saville B.J."/>
            <person name="Banuett F."/>
            <person name="Kronstad J.W."/>
            <person name="Gold S.E."/>
            <person name="Muller O."/>
            <person name="Perlin M.H."/>
            <person name="Wosten H.A."/>
            <person name="de Vries R."/>
            <person name="Ruiz-Herrera J."/>
            <person name="Reynaga-Pena C.G."/>
            <person name="Snetselaar K."/>
            <person name="McCann M."/>
            <person name="Perez-Martin J."/>
            <person name="Feldbrugge M."/>
            <person name="Basse C.W."/>
            <person name="Steinberg G."/>
            <person name="Ibeas J.I."/>
            <person name="Holloman W."/>
            <person name="Guzman P."/>
            <person name="Farman M."/>
            <person name="Stajich J.E."/>
            <person name="Sentandreu R."/>
            <person name="Gonzalez-Prieto J.M."/>
            <person name="Kennell J.C."/>
            <person name="Molina L."/>
            <person name="Schirawski J."/>
            <person name="Mendoza-Mendoza A."/>
            <person name="Greilinger D."/>
            <person name="Munch K."/>
            <person name="Rossel N."/>
            <person name="Scherer M."/>
            <person name="Vranes M."/>
            <person name="Ladendorf O."/>
            <person name="Vincon V."/>
            <person name="Fuchs U."/>
            <person name="Sandrock B."/>
            <person name="Meng S."/>
            <person name="Ho E.C."/>
            <person name="Cahill M.J."/>
            <person name="Boyce K.J."/>
            <person name="Klose J."/>
            <person name="Klosterman S.J."/>
            <person name="Deelstra H.J."/>
            <person name="Ortiz-Castellanos L."/>
            <person name="Li W."/>
            <person name="Sanchez-Alonso P."/>
            <person name="Schreier P.H."/>
            <person name="Hauser-Hahn I."/>
            <person name="Vaupel M."/>
            <person name="Koopmann E."/>
            <person name="Friedrich G."/>
            <person name="Voss H."/>
            <person name="Schluter T."/>
            <person name="Margolis J."/>
            <person name="Platt D."/>
            <person name="Swimmer C."/>
            <person name="Gnirke A."/>
            <person name="Chen F."/>
            <person name="Vysotskaia V."/>
            <person name="Mannhaupt G."/>
            <person name="Guldener U."/>
            <person name="Munsterkotter M."/>
            <person name="Haase D."/>
            <person name="Oesterheld M."/>
            <person name="Mewes H.W."/>
            <person name="Mauceli E.W."/>
            <person name="DeCaprio D."/>
            <person name="Wade C.M."/>
            <person name="Butler J."/>
            <person name="Young S."/>
            <person name="Jaffe D.B."/>
            <person name="Calvo S."/>
            <person name="Nusbaum C."/>
            <person name="Galagan J."/>
            <person name="Birren B.W."/>
        </authorList>
    </citation>
    <scope>NUCLEOTIDE SEQUENCE [LARGE SCALE GENOMIC DNA]</scope>
    <source>
        <strain evidence="4">DSM 14603 / FGSC 9021 / UM521</strain>
    </source>
</reference>
<dbReference type="PANTHER" id="PTHR47473:SF1">
    <property type="entry name" value="METHYLTRANSFERASE DOMAIN-CONTAINING PROTEIN"/>
    <property type="match status" value="1"/>
</dbReference>
<dbReference type="GeneID" id="23567508"/>
<dbReference type="InterPro" id="IPR029063">
    <property type="entry name" value="SAM-dependent_MTases_sf"/>
</dbReference>
<feature type="transmembrane region" description="Helical" evidence="1">
    <location>
        <begin position="20"/>
        <end position="45"/>
    </location>
</feature>
<dbReference type="InParanoid" id="A0A0D1CY20"/>
<dbReference type="SUPFAM" id="SSF53335">
    <property type="entry name" value="S-adenosyl-L-methionine-dependent methyltransferases"/>
    <property type="match status" value="1"/>
</dbReference>
<keyword evidence="1" id="KW-1133">Transmembrane helix</keyword>
<name>A0A0D1CY20_MYCMD</name>
<dbReference type="EMBL" id="CM003141">
    <property type="protein sequence ID" value="KIS71258.1"/>
    <property type="molecule type" value="Genomic_DNA"/>
</dbReference>
<dbReference type="RefSeq" id="XP_011387452.1">
    <property type="nucleotide sequence ID" value="XM_011389150.1"/>
</dbReference>
<dbReference type="OrthoDB" id="10253390at2759"/>
<dbReference type="PANTHER" id="PTHR47473">
    <property type="entry name" value="BTA1P"/>
    <property type="match status" value="1"/>
</dbReference>